<gene>
    <name evidence="1" type="ORF">BJ085DRAFT_10613</name>
</gene>
<dbReference type="PANTHER" id="PTHR21052:SF0">
    <property type="entry name" value="ALPHA-KETOGLUTARATE-DEPENDENT DIOXYGENASE ALKB HOMOLOG 7, MITOCHONDRIAL"/>
    <property type="match status" value="1"/>
</dbReference>
<feature type="non-terminal residue" evidence="1">
    <location>
        <position position="163"/>
    </location>
</feature>
<proteinExistence type="predicted"/>
<evidence type="ECO:0008006" key="3">
    <source>
        <dbReference type="Google" id="ProtNLM"/>
    </source>
</evidence>
<dbReference type="AlphaFoldDB" id="A0A4P9ZT08"/>
<reference evidence="2" key="1">
    <citation type="journal article" date="2018" name="Nat. Microbiol.">
        <title>Leveraging single-cell genomics to expand the fungal tree of life.</title>
        <authorList>
            <person name="Ahrendt S.R."/>
            <person name="Quandt C.A."/>
            <person name="Ciobanu D."/>
            <person name="Clum A."/>
            <person name="Salamov A."/>
            <person name="Andreopoulos B."/>
            <person name="Cheng J.F."/>
            <person name="Woyke T."/>
            <person name="Pelin A."/>
            <person name="Henrissat B."/>
            <person name="Reynolds N.K."/>
            <person name="Benny G.L."/>
            <person name="Smith M.E."/>
            <person name="James T.Y."/>
            <person name="Grigoriev I.V."/>
        </authorList>
    </citation>
    <scope>NUCLEOTIDE SEQUENCE [LARGE SCALE GENOMIC DNA]</scope>
    <source>
        <strain evidence="2">RSA 468</strain>
    </source>
</reference>
<dbReference type="STRING" id="215637.A0A4P9ZT08"/>
<dbReference type="GO" id="GO:0006974">
    <property type="term" value="P:DNA damage response"/>
    <property type="evidence" value="ECO:0007669"/>
    <property type="project" value="InterPro"/>
</dbReference>
<dbReference type="Gene3D" id="2.60.120.590">
    <property type="entry name" value="Alpha-ketoglutarate-dependent dioxygenase AlkB-like"/>
    <property type="match status" value="1"/>
</dbReference>
<sequence>YYEGHFDAVINKYRECSISDWTPAGLAQVDPASPNGPDNQVVAPILQRAWDLLPAETPWLPAHILDLHASGAILAHVDNVDFSGGFVMGICLLSPTVMRFCHQEQPECYVNAYLPPKCLYIQRGDLRYRFTHEVPYADGEHNMFQGHRVPRGRRISILLRDAK</sequence>
<dbReference type="SUPFAM" id="SSF51197">
    <property type="entry name" value="Clavaminate synthase-like"/>
    <property type="match status" value="1"/>
</dbReference>
<evidence type="ECO:0000313" key="2">
    <source>
        <dbReference type="Proteomes" id="UP000268162"/>
    </source>
</evidence>
<dbReference type="Proteomes" id="UP000268162">
    <property type="component" value="Unassembled WGS sequence"/>
</dbReference>
<feature type="non-terminal residue" evidence="1">
    <location>
        <position position="1"/>
    </location>
</feature>
<dbReference type="GO" id="GO:0006631">
    <property type="term" value="P:fatty acid metabolic process"/>
    <property type="evidence" value="ECO:0007669"/>
    <property type="project" value="TreeGrafter"/>
</dbReference>
<dbReference type="PANTHER" id="PTHR21052">
    <property type="entry name" value="SPERMATOGENESIS ASSOCIATED 11-RELATED"/>
    <property type="match status" value="1"/>
</dbReference>
<dbReference type="GO" id="GO:0005759">
    <property type="term" value="C:mitochondrial matrix"/>
    <property type="evidence" value="ECO:0007669"/>
    <property type="project" value="TreeGrafter"/>
</dbReference>
<name>A0A4P9ZT08_9FUNG</name>
<accession>A0A4P9ZT08</accession>
<protein>
    <recommendedName>
        <fullName evidence="3">Alpha-ketoglutarate-dependent dioxygenase AlkB-like domain-containing protein</fullName>
    </recommendedName>
</protein>
<organism evidence="1 2">
    <name type="scientific">Dimargaris cristalligena</name>
    <dbReference type="NCBI Taxonomy" id="215637"/>
    <lineage>
        <taxon>Eukaryota</taxon>
        <taxon>Fungi</taxon>
        <taxon>Fungi incertae sedis</taxon>
        <taxon>Zoopagomycota</taxon>
        <taxon>Kickxellomycotina</taxon>
        <taxon>Dimargaritomycetes</taxon>
        <taxon>Dimargaritales</taxon>
        <taxon>Dimargaritaceae</taxon>
        <taxon>Dimargaris</taxon>
    </lineage>
</organism>
<dbReference type="EMBL" id="ML002626">
    <property type="protein sequence ID" value="RKP36597.1"/>
    <property type="molecule type" value="Genomic_DNA"/>
</dbReference>
<dbReference type="InterPro" id="IPR037151">
    <property type="entry name" value="AlkB-like_sf"/>
</dbReference>
<dbReference type="InterPro" id="IPR032870">
    <property type="entry name" value="ALKBH7-like"/>
</dbReference>
<evidence type="ECO:0000313" key="1">
    <source>
        <dbReference type="EMBL" id="RKP36597.1"/>
    </source>
</evidence>
<keyword evidence="2" id="KW-1185">Reference proteome</keyword>